<keyword evidence="5 7" id="KW-0009">Actin-binding</keyword>
<reference evidence="12" key="1">
    <citation type="submission" date="2025-08" db="UniProtKB">
        <authorList>
            <consortium name="Ensembl"/>
        </authorList>
    </citation>
    <scope>IDENTIFICATION</scope>
</reference>
<sequence>MTSAGNEIERWTHRQGGRTGKPVEPVASPENDHLLSVKSISSMEHLFHLPGRADSAYSSFSGGSNVPEYPTPSCHGEYFCVPPEQVPYMDSEYVTGIYNLSAAHSDLRPPQPYKAPDLSTHNSHSSSLTGGCGITPTQRTSNQGPPALAAPPLSPPTRVDSYNITNRHLEKTRERQGSAGHPGCGVQPAPGVQDSQLADRDVPQSQHWVAVTEQDVGPNREKTLENKGLSSAVKNEVSKVQALKTEESGEWSPSQPTKRSNPHIFRRPSSFIFQEYLKTDSVVNVPKILSAYHSSHANKIPKEMNSKSYHQAHSNPNAVNDTQEVKECPRGVPKPSGREAALPSIVSGPSQRKESLPCAQGPLHAEWHSDMDQDVFEDSSELKYMENALLNKNAPRKLNIYTDKNQCYDSEGKVTRNIREPVPNQRNKVQRSPLSCSCNAMEVEHPQCEELGQGRKECCDGTSQKAFVRPNEDSTSQSLHEVQKENQGNNSSSDLSTCVGQEEPPVEKHQPVFQTQLSRQLQEDHAGEQITRRATPMLYYLSAGKTTNVLHPNKDSRRSPKEIPSSSYAASAQCLEIQREGHQLQRSSHHHQRSADDLLLQNKDLIFRSPASFTEESFQNDYIEKLKVAQKKVLKETSFKRKDLQMSLPVRLRQKSSKRPSVEHLRSFSLSSASEDAKPVPCSPSHLESLESFSRNEEIKRPQKGGGRKRITQEQKKLCYSEPEKLNHLMDKEVSWSQVRDEITEQDAVASRRRDLENRGRALSSSSVSRTELKQIQHSALIKYMERKISQRPGGSQHLPLHKPPLQKRLSNPKGAPAEISNPNGSGKMQNDEVFCQPLSEQRSPDVFPPLPFAPPLNVSSRCNPNKGDGSCTSKCPSAESLPQASGSASGRAPERPKSTPSSTQDTCRCARGAAAAPCPRCGSSSGISSFRDPEKNGPKTREHNDITGHVCGQDKKEQTPDTSIPVPRGGSKESVRVEEEHRSQSQSGNVSLKHPEQCAVFSAASPEQDMHLHTASTQPHQGDKNPAKGLLAQETSMHNNHSDVPLERETHLPKRRLQSAQDQRDQELAMEIIAKDSSLVDILMPHPLRKTALDLMEGLFPVNISMLDKSRRRRRKLQHVQENDRKSHGDRPEECPKSEHETKQRSKDPASVGHRVLKRNRDSTNELDDITSKKLELMASLQSRLQVLWEEQELVLLEVRECARWAEELEVMVRDLCKPNEFERYMMFIGDMEKVVNLLLCLSSRLARVQNALSRMDGSTEAEEKQSLNERHKLLSRQWEDAKDLKENLDRRERVVSGILAKYLTEEQLQDYQHFVQVKTSLLIEQKDLEEQIKFFEEQLENLEQSIPI</sequence>
<dbReference type="PANTHER" id="PTHR15012:SF37">
    <property type="entry name" value="PROTEIN SHROOM1"/>
    <property type="match status" value="1"/>
</dbReference>
<keyword evidence="4" id="KW-0493">Microtubule</keyword>
<feature type="domain" description="ASD1" evidence="10">
    <location>
        <begin position="626"/>
        <end position="730"/>
    </location>
</feature>
<keyword evidence="13" id="KW-1185">Reference proteome</keyword>
<dbReference type="Proteomes" id="UP000694396">
    <property type="component" value="Unplaced"/>
</dbReference>
<feature type="compositionally biased region" description="Polar residues" evidence="9">
    <location>
        <begin position="473"/>
        <end position="499"/>
    </location>
</feature>
<evidence type="ECO:0000256" key="9">
    <source>
        <dbReference type="SAM" id="MobiDB-lite"/>
    </source>
</evidence>
<feature type="region of interest" description="Disordered" evidence="9">
    <location>
        <begin position="747"/>
        <end position="771"/>
    </location>
</feature>
<reference evidence="12" key="2">
    <citation type="submission" date="2025-09" db="UniProtKB">
        <authorList>
            <consortium name="Ensembl"/>
        </authorList>
    </citation>
    <scope>IDENTIFICATION</scope>
</reference>
<dbReference type="GO" id="GO:0005874">
    <property type="term" value="C:microtubule"/>
    <property type="evidence" value="ECO:0007669"/>
    <property type="project" value="UniProtKB-KW"/>
</dbReference>
<feature type="region of interest" description="Disordered" evidence="9">
    <location>
        <begin position="307"/>
        <end position="357"/>
    </location>
</feature>
<feature type="compositionally biased region" description="Basic and acidic residues" evidence="9">
    <location>
        <begin position="971"/>
        <end position="984"/>
    </location>
</feature>
<feature type="compositionally biased region" description="Polar residues" evidence="9">
    <location>
        <begin position="135"/>
        <end position="144"/>
    </location>
</feature>
<feature type="region of interest" description="Disordered" evidence="9">
    <location>
        <begin position="870"/>
        <end position="996"/>
    </location>
</feature>
<dbReference type="PROSITE" id="PS51307">
    <property type="entry name" value="ASD2"/>
    <property type="match status" value="1"/>
</dbReference>
<feature type="region of interest" description="Disordered" evidence="9">
    <location>
        <begin position="467"/>
        <end position="510"/>
    </location>
</feature>
<evidence type="ECO:0000259" key="11">
    <source>
        <dbReference type="PROSITE" id="PS51307"/>
    </source>
</evidence>
<dbReference type="GO" id="GO:0051015">
    <property type="term" value="F:actin filament binding"/>
    <property type="evidence" value="ECO:0007669"/>
    <property type="project" value="InterPro"/>
</dbReference>
<evidence type="ECO:0000256" key="4">
    <source>
        <dbReference type="ARBA" id="ARBA00022701"/>
    </source>
</evidence>
<keyword evidence="8" id="KW-0175">Coiled coil</keyword>
<name>A0A8C3RIA4_9PASS</name>
<feature type="region of interest" description="Disordered" evidence="9">
    <location>
        <begin position="1111"/>
        <end position="1166"/>
    </location>
</feature>
<dbReference type="GO" id="GO:0043296">
    <property type="term" value="C:apical junction complex"/>
    <property type="evidence" value="ECO:0007669"/>
    <property type="project" value="TreeGrafter"/>
</dbReference>
<dbReference type="Pfam" id="PF08688">
    <property type="entry name" value="ASD1"/>
    <property type="match status" value="1"/>
</dbReference>
<evidence type="ECO:0000256" key="7">
    <source>
        <dbReference type="PROSITE-ProRule" id="PRU00637"/>
    </source>
</evidence>
<feature type="compositionally biased region" description="Basic and acidic residues" evidence="9">
    <location>
        <begin position="932"/>
        <end position="960"/>
    </location>
</feature>
<feature type="domain" description="ASD2" evidence="11">
    <location>
        <begin position="1067"/>
        <end position="1349"/>
    </location>
</feature>
<evidence type="ECO:0000256" key="8">
    <source>
        <dbReference type="SAM" id="Coils"/>
    </source>
</evidence>
<feature type="region of interest" description="Disordered" evidence="9">
    <location>
        <begin position="650"/>
        <end position="715"/>
    </location>
</feature>
<evidence type="ECO:0000256" key="1">
    <source>
        <dbReference type="ARBA" id="ARBA00004245"/>
    </source>
</evidence>
<evidence type="ECO:0000256" key="3">
    <source>
        <dbReference type="ARBA" id="ARBA00022490"/>
    </source>
</evidence>
<comment type="subcellular location">
    <subcellularLocation>
        <location evidence="1">Cytoplasm</location>
        <location evidence="1">Cytoskeleton</location>
    </subcellularLocation>
</comment>
<feature type="region of interest" description="Disordered" evidence="9">
    <location>
        <begin position="791"/>
        <end position="831"/>
    </location>
</feature>
<proteinExistence type="inferred from homology"/>
<dbReference type="GO" id="GO:0030864">
    <property type="term" value="C:cortical actin cytoskeleton"/>
    <property type="evidence" value="ECO:0007669"/>
    <property type="project" value="TreeGrafter"/>
</dbReference>
<accession>A0A8C3RIA4</accession>
<evidence type="ECO:0000256" key="2">
    <source>
        <dbReference type="ARBA" id="ARBA00006469"/>
    </source>
</evidence>
<evidence type="ECO:0000259" key="10">
    <source>
        <dbReference type="PROSITE" id="PS51306"/>
    </source>
</evidence>
<dbReference type="GO" id="GO:0016324">
    <property type="term" value="C:apical plasma membrane"/>
    <property type="evidence" value="ECO:0007669"/>
    <property type="project" value="TreeGrafter"/>
</dbReference>
<evidence type="ECO:0008006" key="14">
    <source>
        <dbReference type="Google" id="ProtNLM"/>
    </source>
</evidence>
<keyword evidence="3" id="KW-0963">Cytoplasm</keyword>
<feature type="compositionally biased region" description="Basic and acidic residues" evidence="9">
    <location>
        <begin position="750"/>
        <end position="760"/>
    </location>
</feature>
<feature type="compositionally biased region" description="Low complexity" evidence="9">
    <location>
        <begin position="118"/>
        <end position="129"/>
    </location>
</feature>
<evidence type="ECO:0000313" key="12">
    <source>
        <dbReference type="Ensembl" id="ENSCRFP00000020755.1"/>
    </source>
</evidence>
<feature type="coiled-coil region" evidence="8">
    <location>
        <begin position="1320"/>
        <end position="1347"/>
    </location>
</feature>
<dbReference type="InterPro" id="IPR014799">
    <property type="entry name" value="ASD2_dom"/>
</dbReference>
<dbReference type="GO" id="GO:0007015">
    <property type="term" value="P:actin filament organization"/>
    <property type="evidence" value="ECO:0007669"/>
    <property type="project" value="TreeGrafter"/>
</dbReference>
<feature type="region of interest" description="Disordered" evidence="9">
    <location>
        <begin position="244"/>
        <end position="263"/>
    </location>
</feature>
<evidence type="ECO:0000256" key="6">
    <source>
        <dbReference type="ARBA" id="ARBA00023212"/>
    </source>
</evidence>
<organism evidence="12 13">
    <name type="scientific">Cyanoderma ruficeps</name>
    <name type="common">rufous-capped babbler</name>
    <dbReference type="NCBI Taxonomy" id="181631"/>
    <lineage>
        <taxon>Eukaryota</taxon>
        <taxon>Metazoa</taxon>
        <taxon>Chordata</taxon>
        <taxon>Craniata</taxon>
        <taxon>Vertebrata</taxon>
        <taxon>Euteleostomi</taxon>
        <taxon>Archelosauria</taxon>
        <taxon>Archosauria</taxon>
        <taxon>Dinosauria</taxon>
        <taxon>Saurischia</taxon>
        <taxon>Theropoda</taxon>
        <taxon>Coelurosauria</taxon>
        <taxon>Aves</taxon>
        <taxon>Neognathae</taxon>
        <taxon>Neoaves</taxon>
        <taxon>Telluraves</taxon>
        <taxon>Australaves</taxon>
        <taxon>Passeriformes</taxon>
        <taxon>Sylvioidea</taxon>
        <taxon>Timaliidae</taxon>
        <taxon>Cyanoderma</taxon>
    </lineage>
</organism>
<evidence type="ECO:0000313" key="13">
    <source>
        <dbReference type="Proteomes" id="UP000694396"/>
    </source>
</evidence>
<dbReference type="Gene3D" id="6.10.250.3120">
    <property type="match status" value="1"/>
</dbReference>
<evidence type="ECO:0000256" key="5">
    <source>
        <dbReference type="ARBA" id="ARBA00023203"/>
    </source>
</evidence>
<feature type="compositionally biased region" description="Polar residues" evidence="9">
    <location>
        <begin position="871"/>
        <end position="889"/>
    </location>
</feature>
<feature type="compositionally biased region" description="Polar residues" evidence="9">
    <location>
        <begin position="307"/>
        <end position="322"/>
    </location>
</feature>
<dbReference type="Ensembl" id="ENSCRFT00000021452.1">
    <property type="protein sequence ID" value="ENSCRFP00000020755.1"/>
    <property type="gene ID" value="ENSCRFG00000015447.1"/>
</dbReference>
<dbReference type="PANTHER" id="PTHR15012">
    <property type="entry name" value="APICAL PROTEIN/SHROOM-RELATED"/>
    <property type="match status" value="1"/>
</dbReference>
<feature type="region of interest" description="Disordered" evidence="9">
    <location>
        <begin position="108"/>
        <end position="196"/>
    </location>
</feature>
<dbReference type="InterPro" id="IPR014800">
    <property type="entry name" value="ASD1_dom"/>
</dbReference>
<protein>
    <recommendedName>
        <fullName evidence="14">Protein Shroom1</fullName>
    </recommendedName>
</protein>
<feature type="region of interest" description="Disordered" evidence="9">
    <location>
        <begin position="1"/>
        <end position="31"/>
    </location>
</feature>
<comment type="similarity">
    <text evidence="2">Belongs to the shroom family.</text>
</comment>
<feature type="compositionally biased region" description="Basic and acidic residues" evidence="9">
    <location>
        <begin position="1120"/>
        <end position="1149"/>
    </location>
</feature>
<feature type="compositionally biased region" description="Basic and acidic residues" evidence="9">
    <location>
        <begin position="552"/>
        <end position="561"/>
    </location>
</feature>
<dbReference type="Pfam" id="PF08687">
    <property type="entry name" value="ASD2"/>
    <property type="match status" value="1"/>
</dbReference>
<feature type="compositionally biased region" description="Basic and acidic residues" evidence="9">
    <location>
        <begin position="167"/>
        <end position="176"/>
    </location>
</feature>
<keyword evidence="6" id="KW-0206">Cytoskeleton</keyword>
<dbReference type="GO" id="GO:0005912">
    <property type="term" value="C:adherens junction"/>
    <property type="evidence" value="ECO:0007669"/>
    <property type="project" value="TreeGrafter"/>
</dbReference>
<feature type="compositionally biased region" description="Low complexity" evidence="9">
    <location>
        <begin position="908"/>
        <end position="926"/>
    </location>
</feature>
<dbReference type="InterPro" id="IPR027685">
    <property type="entry name" value="Shroom_fam"/>
</dbReference>
<feature type="region of interest" description="Disordered" evidence="9">
    <location>
        <begin position="548"/>
        <end position="569"/>
    </location>
</feature>
<dbReference type="PROSITE" id="PS51306">
    <property type="entry name" value="ASD1"/>
    <property type="match status" value="1"/>
</dbReference>
<feature type="region of interest" description="Disordered" evidence="9">
    <location>
        <begin position="1008"/>
        <end position="1028"/>
    </location>
</feature>